<keyword evidence="3" id="KW-1185">Reference proteome</keyword>
<dbReference type="InterPro" id="IPR023214">
    <property type="entry name" value="HAD_sf"/>
</dbReference>
<evidence type="ECO:0000313" key="2">
    <source>
        <dbReference type="EMBL" id="KAA8995162.1"/>
    </source>
</evidence>
<organism evidence="2 3">
    <name type="scientific">Affinibrenneria salicis</name>
    <dbReference type="NCBI Taxonomy" id="2590031"/>
    <lineage>
        <taxon>Bacteria</taxon>
        <taxon>Pseudomonadati</taxon>
        <taxon>Pseudomonadota</taxon>
        <taxon>Gammaproteobacteria</taxon>
        <taxon>Enterobacterales</taxon>
        <taxon>Pectobacteriaceae</taxon>
        <taxon>Affinibrenneria</taxon>
    </lineage>
</organism>
<dbReference type="InterPro" id="IPR010033">
    <property type="entry name" value="HAD_SF_ppase_IIIC"/>
</dbReference>
<dbReference type="InterPro" id="IPR036412">
    <property type="entry name" value="HAD-like_sf"/>
</dbReference>
<gene>
    <name evidence="2" type="ORF">FJU30_25195</name>
</gene>
<dbReference type="InterPro" id="IPR010037">
    <property type="entry name" value="FkbH_domain"/>
</dbReference>
<evidence type="ECO:0000313" key="3">
    <source>
        <dbReference type="Proteomes" id="UP000335415"/>
    </source>
</evidence>
<dbReference type="Proteomes" id="UP000335415">
    <property type="component" value="Unassembled WGS sequence"/>
</dbReference>
<dbReference type="Gene3D" id="3.40.50.1110">
    <property type="entry name" value="SGNH hydrolase"/>
    <property type="match status" value="1"/>
</dbReference>
<dbReference type="Gene3D" id="3.40.630.30">
    <property type="match status" value="1"/>
</dbReference>
<reference evidence="2 3" key="1">
    <citation type="submission" date="2019-09" db="EMBL/GenBank/DDBJ databases">
        <authorList>
            <person name="Li Y."/>
        </authorList>
    </citation>
    <scope>NUCLEOTIDE SEQUENCE [LARGE SCALE GENOMIC DNA]</scope>
    <source>
        <strain evidence="2 3">L3-3HA</strain>
    </source>
</reference>
<dbReference type="RefSeq" id="WP_150437711.1">
    <property type="nucleotide sequence ID" value="NZ_VYKJ01000022.1"/>
</dbReference>
<dbReference type="SUPFAM" id="SSF55729">
    <property type="entry name" value="Acyl-CoA N-acyltransferases (Nat)"/>
    <property type="match status" value="1"/>
</dbReference>
<dbReference type="NCBIfam" id="TIGR01681">
    <property type="entry name" value="HAD-SF-IIIC"/>
    <property type="match status" value="1"/>
</dbReference>
<protein>
    <submittedName>
        <fullName evidence="2">HAD-IIIC family phosphatase</fullName>
    </submittedName>
</protein>
<dbReference type="NCBIfam" id="TIGR01686">
    <property type="entry name" value="FkbH"/>
    <property type="match status" value="1"/>
</dbReference>
<dbReference type="GO" id="GO:0046872">
    <property type="term" value="F:metal ion binding"/>
    <property type="evidence" value="ECO:0007669"/>
    <property type="project" value="UniProtKB-KW"/>
</dbReference>
<dbReference type="SUPFAM" id="SSF56784">
    <property type="entry name" value="HAD-like"/>
    <property type="match status" value="1"/>
</dbReference>
<dbReference type="AlphaFoldDB" id="A0A5J5FRJ0"/>
<dbReference type="EMBL" id="VYKJ01000022">
    <property type="protein sequence ID" value="KAA8995162.1"/>
    <property type="molecule type" value="Genomic_DNA"/>
</dbReference>
<dbReference type="OrthoDB" id="323926at2"/>
<dbReference type="Gene3D" id="3.40.50.1000">
    <property type="entry name" value="HAD superfamily/HAD-like"/>
    <property type="match status" value="1"/>
</dbReference>
<sequence length="583" mass="66780">MRPAMKVTPLDKLIQSRKLSPEGKSSINIAVFSNYNHEAIYGLLNYNLNKINFFADFYECSYSDYFFHIMENKEEIKKYRADVHAFIIDDFFVKNSHDIILPLADIKSNIRQLREKITLLMHFSIDQCQSHTLINTVNISEDLLKQFISRDSRRQVNEAIAELNDFIADFAQQYDSVSVIDIDRSISNNAINSKKSNAIDILADINMLDYIAKSICDDVRLIAGKALKCVVTDLDNTLWRGTLADDGIDRVVISGGKDGAAFLRYQEYLARLHDQGVILAICSKNDEQDVQEVFRARKDELHIGLHHFSKVMANWEKKSDNISRIASDLNISPEHIVFVDDSEYECAEVKNSLPEITTFNFSGDINSRLNAFICEDFFIKETITQSDRIRNITYSQNKIRDEIKNNANSYDDFLNSLQLSLRARPVDTSTLDRVSEMTLRTNQFNMTTRRMLVNEIDAFLQEEGNNILIFECDDKVGNYGIVGCAFLNLSGHKCKILNVILSCRVFGRQVEYAIMKAIAHLCHKNEIKETEALYIPTKKNERFATFYTDCGFDKAGENTFFCSALDLELLKRKSNFITLTCEG</sequence>
<evidence type="ECO:0000256" key="1">
    <source>
        <dbReference type="ARBA" id="ARBA00022723"/>
    </source>
</evidence>
<proteinExistence type="predicted"/>
<accession>A0A5J5FRJ0</accession>
<dbReference type="InterPro" id="IPR036514">
    <property type="entry name" value="SGNH_hydro_sf"/>
</dbReference>
<dbReference type="InterPro" id="IPR016181">
    <property type="entry name" value="Acyl_CoA_acyltransferase"/>
</dbReference>
<dbReference type="GO" id="GO:0016788">
    <property type="term" value="F:hydrolase activity, acting on ester bonds"/>
    <property type="evidence" value="ECO:0007669"/>
    <property type="project" value="UniProtKB-ARBA"/>
</dbReference>
<keyword evidence="1" id="KW-0479">Metal-binding</keyword>
<name>A0A5J5FRJ0_9GAMM</name>
<comment type="caution">
    <text evidence="2">The sequence shown here is derived from an EMBL/GenBank/DDBJ whole genome shotgun (WGS) entry which is preliminary data.</text>
</comment>